<proteinExistence type="predicted"/>
<sequence>MKKIGDIILKANEELKEKALFPLFSIFVVDIVGTIEKIKFLEKLSKSIFNILHSILGVEIFENGESAYKFGKVEGNSSEYIFDNLKIVVYYNTISRFEENLLKYILAIAEIHYENVKKFETMKENAFYDELTGALSRKAGMELLFKKYHELKRENKIGTIVFVDLDGLKKINDTYGHLEGDKVLREFVSTVKKFIRKGDFIVRWGGDEFVIFLNGEYGEKVVKRIEKNTKTRFSWGSVNIPGSFDDVIGAINKSDKEMYRQKIIKKLN</sequence>
<dbReference type="InterPro" id="IPR050469">
    <property type="entry name" value="Diguanylate_Cyclase"/>
</dbReference>
<dbReference type="PANTHER" id="PTHR45138:SF23">
    <property type="entry name" value="SIGNALING PROTEIN"/>
    <property type="match status" value="1"/>
</dbReference>
<dbReference type="RefSeq" id="WP_077197749.1">
    <property type="nucleotide sequence ID" value="NZ_LBFC01000003.1"/>
</dbReference>
<evidence type="ECO:0000313" key="3">
    <source>
        <dbReference type="Proteomes" id="UP000242616"/>
    </source>
</evidence>
<gene>
    <name evidence="2" type="ORF">XJ44_00775</name>
</gene>
<dbReference type="PROSITE" id="PS50887">
    <property type="entry name" value="GGDEF"/>
    <property type="match status" value="1"/>
</dbReference>
<keyword evidence="3" id="KW-1185">Reference proteome</keyword>
<dbReference type="Proteomes" id="UP000242616">
    <property type="component" value="Unassembled WGS sequence"/>
</dbReference>
<name>A0ABX3IN46_9BACT</name>
<evidence type="ECO:0000313" key="2">
    <source>
        <dbReference type="EMBL" id="ONN27942.1"/>
    </source>
</evidence>
<dbReference type="Gene3D" id="3.30.70.270">
    <property type="match status" value="1"/>
</dbReference>
<dbReference type="PANTHER" id="PTHR45138">
    <property type="entry name" value="REGULATORY COMPONENTS OF SENSORY TRANSDUCTION SYSTEM"/>
    <property type="match status" value="1"/>
</dbReference>
<organism evidence="2 3">
    <name type="scientific">Thermosipho affectus</name>
    <dbReference type="NCBI Taxonomy" id="660294"/>
    <lineage>
        <taxon>Bacteria</taxon>
        <taxon>Thermotogati</taxon>
        <taxon>Thermotogota</taxon>
        <taxon>Thermotogae</taxon>
        <taxon>Thermotogales</taxon>
        <taxon>Fervidobacteriaceae</taxon>
        <taxon>Thermosipho</taxon>
    </lineage>
</organism>
<dbReference type="NCBIfam" id="TIGR00254">
    <property type="entry name" value="GGDEF"/>
    <property type="match status" value="1"/>
</dbReference>
<reference evidence="2 3" key="1">
    <citation type="submission" date="2015-06" db="EMBL/GenBank/DDBJ databases">
        <title>Genome sequencing of Thermotogales isolates from hydrothermal vents.</title>
        <authorList>
            <person name="Haverkamp T.H."/>
            <person name="Kublanov I.V."/>
            <person name="Nesbo C.L."/>
        </authorList>
    </citation>
    <scope>NUCLEOTIDE SEQUENCE [LARGE SCALE GENOMIC DNA]</scope>
    <source>
        <strain evidence="3">ik275mar</strain>
    </source>
</reference>
<dbReference type="InterPro" id="IPR029787">
    <property type="entry name" value="Nucleotide_cyclase"/>
</dbReference>
<dbReference type="EMBL" id="LBFC01000003">
    <property type="protein sequence ID" value="ONN27942.1"/>
    <property type="molecule type" value="Genomic_DNA"/>
</dbReference>
<dbReference type="InterPro" id="IPR000160">
    <property type="entry name" value="GGDEF_dom"/>
</dbReference>
<dbReference type="CDD" id="cd01949">
    <property type="entry name" value="GGDEF"/>
    <property type="match status" value="1"/>
</dbReference>
<comment type="caution">
    <text evidence="2">The sequence shown here is derived from an EMBL/GenBank/DDBJ whole genome shotgun (WGS) entry which is preliminary data.</text>
</comment>
<dbReference type="Pfam" id="PF00990">
    <property type="entry name" value="GGDEF"/>
    <property type="match status" value="1"/>
</dbReference>
<protein>
    <submittedName>
        <fullName evidence="2">Diguanylate cyclase</fullName>
    </submittedName>
</protein>
<dbReference type="InterPro" id="IPR043128">
    <property type="entry name" value="Rev_trsase/Diguanyl_cyclase"/>
</dbReference>
<evidence type="ECO:0000259" key="1">
    <source>
        <dbReference type="PROSITE" id="PS50887"/>
    </source>
</evidence>
<dbReference type="SMART" id="SM00267">
    <property type="entry name" value="GGDEF"/>
    <property type="match status" value="1"/>
</dbReference>
<dbReference type="SUPFAM" id="SSF55073">
    <property type="entry name" value="Nucleotide cyclase"/>
    <property type="match status" value="1"/>
</dbReference>
<feature type="domain" description="GGDEF" evidence="1">
    <location>
        <begin position="156"/>
        <end position="268"/>
    </location>
</feature>
<accession>A0ABX3IN46</accession>